<dbReference type="InterPro" id="IPR025996">
    <property type="entry name" value="MT1864/Rv1816-like_C"/>
</dbReference>
<name>A0A3M8ACW0_9MICO</name>
<gene>
    <name evidence="6" type="ORF">EDM22_11215</name>
</gene>
<feature type="DNA-binding region" description="H-T-H motif" evidence="4">
    <location>
        <begin position="31"/>
        <end position="50"/>
    </location>
</feature>
<evidence type="ECO:0000259" key="5">
    <source>
        <dbReference type="PROSITE" id="PS50977"/>
    </source>
</evidence>
<feature type="domain" description="HTH tetR-type" evidence="5">
    <location>
        <begin position="5"/>
        <end position="68"/>
    </location>
</feature>
<dbReference type="Proteomes" id="UP000275048">
    <property type="component" value="Unassembled WGS sequence"/>
</dbReference>
<keyword evidence="1" id="KW-0805">Transcription regulation</keyword>
<dbReference type="Gene3D" id="1.10.357.10">
    <property type="entry name" value="Tetracycline Repressor, domain 2"/>
    <property type="match status" value="1"/>
</dbReference>
<evidence type="ECO:0000256" key="4">
    <source>
        <dbReference type="PROSITE-ProRule" id="PRU00335"/>
    </source>
</evidence>
<dbReference type="EMBL" id="RHHB01000020">
    <property type="protein sequence ID" value="RNB48387.1"/>
    <property type="molecule type" value="Genomic_DNA"/>
</dbReference>
<keyword evidence="7" id="KW-1185">Reference proteome</keyword>
<comment type="caution">
    <text evidence="6">The sequence shown here is derived from an EMBL/GenBank/DDBJ whole genome shotgun (WGS) entry which is preliminary data.</text>
</comment>
<keyword evidence="2 4" id="KW-0238">DNA-binding</keyword>
<proteinExistence type="predicted"/>
<dbReference type="SUPFAM" id="SSF48498">
    <property type="entry name" value="Tetracyclin repressor-like, C-terminal domain"/>
    <property type="match status" value="1"/>
</dbReference>
<reference evidence="6 7" key="1">
    <citation type="submission" date="2018-10" db="EMBL/GenBank/DDBJ databases">
        <title>Isolation, diversity and antibacterial activity of antinobacteria from the wheat rhizosphere soil.</title>
        <authorList>
            <person name="Sun T."/>
        </authorList>
    </citation>
    <scope>NUCLEOTIDE SEQUENCE [LARGE SCALE GENOMIC DNA]</scope>
    <source>
        <strain evidence="6 7">SJ-23</strain>
    </source>
</reference>
<dbReference type="RefSeq" id="WP_122937132.1">
    <property type="nucleotide sequence ID" value="NZ_JBHSNT010000008.1"/>
</dbReference>
<sequence length="195" mass="19762">MPRAGLSRDAVVDAALAVADAAGPSGFDTLTLAAVAARTGVAVPSLYKHVGGLDDLRRGVALVSVRALTRRIAGEAMGRSGPDAVRAVARGIRSYATEHPALYAAAQHAADPQDPADAELGAAGAEAVAAIATVLRGFGVPEERTVDAVRMLRACVHGFIALEQGGGFGLPDSLDESFEVVVATAVLGIERLATA</sequence>
<dbReference type="SUPFAM" id="SSF46689">
    <property type="entry name" value="Homeodomain-like"/>
    <property type="match status" value="1"/>
</dbReference>
<dbReference type="InterPro" id="IPR009057">
    <property type="entry name" value="Homeodomain-like_sf"/>
</dbReference>
<dbReference type="InterPro" id="IPR001647">
    <property type="entry name" value="HTH_TetR"/>
</dbReference>
<evidence type="ECO:0000256" key="1">
    <source>
        <dbReference type="ARBA" id="ARBA00023015"/>
    </source>
</evidence>
<dbReference type="OrthoDB" id="71867at2"/>
<evidence type="ECO:0000256" key="3">
    <source>
        <dbReference type="ARBA" id="ARBA00023163"/>
    </source>
</evidence>
<keyword evidence="3" id="KW-0804">Transcription</keyword>
<evidence type="ECO:0000313" key="6">
    <source>
        <dbReference type="EMBL" id="RNB48387.1"/>
    </source>
</evidence>
<dbReference type="PROSITE" id="PS50977">
    <property type="entry name" value="HTH_TETR_2"/>
    <property type="match status" value="1"/>
</dbReference>
<accession>A0A3M8ACW0</accession>
<dbReference type="Pfam" id="PF13305">
    <property type="entry name" value="TetR_C_33"/>
    <property type="match status" value="1"/>
</dbReference>
<protein>
    <submittedName>
        <fullName evidence="6">TetR/AcrR family transcriptional regulator</fullName>
    </submittedName>
</protein>
<organism evidence="6 7">
    <name type="scientific">Agromyces tardus</name>
    <dbReference type="NCBI Taxonomy" id="2583849"/>
    <lineage>
        <taxon>Bacteria</taxon>
        <taxon>Bacillati</taxon>
        <taxon>Actinomycetota</taxon>
        <taxon>Actinomycetes</taxon>
        <taxon>Micrococcales</taxon>
        <taxon>Microbacteriaceae</taxon>
        <taxon>Agromyces</taxon>
    </lineage>
</organism>
<evidence type="ECO:0000313" key="7">
    <source>
        <dbReference type="Proteomes" id="UP000275048"/>
    </source>
</evidence>
<evidence type="ECO:0000256" key="2">
    <source>
        <dbReference type="ARBA" id="ARBA00023125"/>
    </source>
</evidence>
<dbReference type="GO" id="GO:0003677">
    <property type="term" value="F:DNA binding"/>
    <property type="evidence" value="ECO:0007669"/>
    <property type="project" value="UniProtKB-UniRule"/>
</dbReference>
<dbReference type="AlphaFoldDB" id="A0A3M8ACW0"/>
<dbReference type="InterPro" id="IPR036271">
    <property type="entry name" value="Tet_transcr_reg_TetR-rel_C_sf"/>
</dbReference>
<dbReference type="Gene3D" id="1.10.10.60">
    <property type="entry name" value="Homeodomain-like"/>
    <property type="match status" value="1"/>
</dbReference>